<dbReference type="KEGG" id="psco:LY89DRAFT_685011"/>
<dbReference type="OrthoDB" id="3452648at2759"/>
<dbReference type="SUPFAM" id="SSF81383">
    <property type="entry name" value="F-box domain"/>
    <property type="match status" value="1"/>
</dbReference>
<evidence type="ECO:0000259" key="1">
    <source>
        <dbReference type="Pfam" id="PF00646"/>
    </source>
</evidence>
<name>A0A194XA42_MOLSC</name>
<organism evidence="2 3">
    <name type="scientific">Mollisia scopiformis</name>
    <name type="common">Conifer needle endophyte fungus</name>
    <name type="synonym">Phialocephala scopiformis</name>
    <dbReference type="NCBI Taxonomy" id="149040"/>
    <lineage>
        <taxon>Eukaryota</taxon>
        <taxon>Fungi</taxon>
        <taxon>Dikarya</taxon>
        <taxon>Ascomycota</taxon>
        <taxon>Pezizomycotina</taxon>
        <taxon>Leotiomycetes</taxon>
        <taxon>Helotiales</taxon>
        <taxon>Mollisiaceae</taxon>
        <taxon>Mollisia</taxon>
    </lineage>
</organism>
<feature type="domain" description="F-box" evidence="1">
    <location>
        <begin position="9"/>
        <end position="43"/>
    </location>
</feature>
<dbReference type="GeneID" id="28824727"/>
<proteinExistence type="predicted"/>
<evidence type="ECO:0000313" key="3">
    <source>
        <dbReference type="Proteomes" id="UP000070700"/>
    </source>
</evidence>
<gene>
    <name evidence="2" type="ORF">LY89DRAFT_685011</name>
</gene>
<keyword evidence="3" id="KW-1185">Reference proteome</keyword>
<evidence type="ECO:0000313" key="2">
    <source>
        <dbReference type="EMBL" id="KUJ17036.1"/>
    </source>
</evidence>
<dbReference type="InterPro" id="IPR036047">
    <property type="entry name" value="F-box-like_dom_sf"/>
</dbReference>
<reference evidence="2 3" key="1">
    <citation type="submission" date="2015-10" db="EMBL/GenBank/DDBJ databases">
        <title>Full genome of DAOMC 229536 Phialocephala scopiformis, a fungal endophyte of spruce producing the potent anti-insectan compound rugulosin.</title>
        <authorList>
            <consortium name="DOE Joint Genome Institute"/>
            <person name="Walker A.K."/>
            <person name="Frasz S.L."/>
            <person name="Seifert K.A."/>
            <person name="Miller J.D."/>
            <person name="Mondo S.J."/>
            <person name="Labutti K."/>
            <person name="Lipzen A."/>
            <person name="Dockter R."/>
            <person name="Kennedy M."/>
            <person name="Grigoriev I.V."/>
            <person name="Spatafora J.W."/>
        </authorList>
    </citation>
    <scope>NUCLEOTIDE SEQUENCE [LARGE SCALE GENOMIC DNA]</scope>
    <source>
        <strain evidence="2 3">CBS 120377</strain>
    </source>
</reference>
<accession>A0A194XA42</accession>
<dbReference type="EMBL" id="KQ947415">
    <property type="protein sequence ID" value="KUJ17036.1"/>
    <property type="molecule type" value="Genomic_DNA"/>
</dbReference>
<dbReference type="InterPro" id="IPR001810">
    <property type="entry name" value="F-box_dom"/>
</dbReference>
<dbReference type="InParanoid" id="A0A194XA42"/>
<protein>
    <recommendedName>
        <fullName evidence="1">F-box domain-containing protein</fullName>
    </recommendedName>
</protein>
<dbReference type="CDD" id="cd09917">
    <property type="entry name" value="F-box_SF"/>
    <property type="match status" value="1"/>
</dbReference>
<dbReference type="AlphaFoldDB" id="A0A194XA42"/>
<dbReference type="RefSeq" id="XP_018071391.1">
    <property type="nucleotide sequence ID" value="XM_018215001.1"/>
</dbReference>
<dbReference type="Pfam" id="PF00646">
    <property type="entry name" value="F-box"/>
    <property type="match status" value="1"/>
</dbReference>
<dbReference type="Proteomes" id="UP000070700">
    <property type="component" value="Unassembled WGS sequence"/>
</dbReference>
<sequence length="241" mass="28415">MSFPQFTAFPPEMHSLILDSCTPNDLVCLRLTCKYLYDLAPSKKEPISLESTDTGPLCQCKDATKDWQSRWTHRRDCHKLSYEAAHKRNQALGRSTPEMKAKCRTSYGSDHCECFTRRSRLHFRLKSWMPSGMNYCGHCERFTVRKRGHNGRCYHGSPKPRKFEGHYWTHTSRGGAFGRKIWKKWFNNRAMNRLETRLQKQILVDERKGSDRYSLRQLEAKTVDTRVDRDNKSSTRYGYPY</sequence>